<gene>
    <name evidence="2" type="ORF">BDV36DRAFT_71277</name>
</gene>
<accession>A0ABQ6W458</accession>
<protein>
    <submittedName>
        <fullName evidence="2">Uncharacterized protein</fullName>
    </submittedName>
</protein>
<dbReference type="EMBL" id="ML735853">
    <property type="protein sequence ID" value="KAE8411929.1"/>
    <property type="molecule type" value="Genomic_DNA"/>
</dbReference>
<evidence type="ECO:0000313" key="3">
    <source>
        <dbReference type="Proteomes" id="UP000325395"/>
    </source>
</evidence>
<keyword evidence="3" id="KW-1185">Reference proteome</keyword>
<sequence length="201" mass="22679">MSGIEQPPKVSSTSPGKGRKACSLSFPMVQRDLWGRCHSSQRYTETRKSPVAVLVKGKGVAFYIMHDGDLRKCDSMREAHQAQAGFCQSPIPGTGPRVCPIISHNSTQSPTLLRQNFWKWGSYHRPIYAWGRWTCAHSWRNPDLPRTDSVGRKTRSSYDVYAYVSVGLLNDEKTIYQIGFLISELDEVGPLRLHDVVLRPS</sequence>
<name>A0ABQ6W458_9EURO</name>
<reference evidence="2 3" key="1">
    <citation type="submission" date="2019-04" db="EMBL/GenBank/DDBJ databases">
        <authorList>
            <consortium name="DOE Joint Genome Institute"/>
            <person name="Mondo S."/>
            <person name="Kjaerbolling I."/>
            <person name="Vesth T."/>
            <person name="Frisvad J.C."/>
            <person name="Nybo J.L."/>
            <person name="Theobald S."/>
            <person name="Kildgaard S."/>
            <person name="Isbrandt T."/>
            <person name="Kuo A."/>
            <person name="Sato A."/>
            <person name="Lyhne E.K."/>
            <person name="Kogle M.E."/>
            <person name="Wiebenga A."/>
            <person name="Kun R.S."/>
            <person name="Lubbers R.J."/>
            <person name="Makela M.R."/>
            <person name="Barry K."/>
            <person name="Chovatia M."/>
            <person name="Clum A."/>
            <person name="Daum C."/>
            <person name="Haridas S."/>
            <person name="He G."/>
            <person name="LaButti K."/>
            <person name="Lipzen A."/>
            <person name="Riley R."/>
            <person name="Salamov A."/>
            <person name="Simmons B.A."/>
            <person name="Magnuson J.K."/>
            <person name="Henrissat B."/>
            <person name="Mortensen U.H."/>
            <person name="Larsen T.O."/>
            <person name="Devries R.P."/>
            <person name="Grigoriev I.V."/>
            <person name="Machida M."/>
            <person name="Baker S.E."/>
            <person name="Andersen M.R."/>
            <person name="Cantor M.N."/>
            <person name="Hua S.X."/>
        </authorList>
    </citation>
    <scope>NUCLEOTIDE SEQUENCE [LARGE SCALE GENOMIC DNA]</scope>
    <source>
        <strain evidence="2 3">CBS 117616</strain>
    </source>
</reference>
<feature type="region of interest" description="Disordered" evidence="1">
    <location>
        <begin position="1"/>
        <end position="20"/>
    </location>
</feature>
<dbReference type="Proteomes" id="UP000325395">
    <property type="component" value="Unassembled WGS sequence"/>
</dbReference>
<proteinExistence type="predicted"/>
<organism evidence="2 3">
    <name type="scientific">Aspergillus pseudocaelatus</name>
    <dbReference type="NCBI Taxonomy" id="1825620"/>
    <lineage>
        <taxon>Eukaryota</taxon>
        <taxon>Fungi</taxon>
        <taxon>Dikarya</taxon>
        <taxon>Ascomycota</taxon>
        <taxon>Pezizomycotina</taxon>
        <taxon>Eurotiomycetes</taxon>
        <taxon>Eurotiomycetidae</taxon>
        <taxon>Eurotiales</taxon>
        <taxon>Aspergillaceae</taxon>
        <taxon>Aspergillus</taxon>
        <taxon>Aspergillus subgen. Circumdati</taxon>
    </lineage>
</organism>
<evidence type="ECO:0000313" key="2">
    <source>
        <dbReference type="EMBL" id="KAE8411929.1"/>
    </source>
</evidence>
<evidence type="ECO:0000256" key="1">
    <source>
        <dbReference type="SAM" id="MobiDB-lite"/>
    </source>
</evidence>